<evidence type="ECO:0000313" key="2">
    <source>
        <dbReference type="Proteomes" id="UP000001202"/>
    </source>
</evidence>
<proteinExistence type="predicted"/>
<dbReference type="SMR" id="A0A0H3BJD6"/>
<dbReference type="GO" id="GO:0046961">
    <property type="term" value="F:proton-transporting ATPase activity, rotational mechanism"/>
    <property type="evidence" value="ECO:0007669"/>
    <property type="project" value="InterPro"/>
</dbReference>
<organism evidence="1 2">
    <name type="scientific">Treponema pallidum subsp. pallidum (strain SS14)</name>
    <dbReference type="NCBI Taxonomy" id="455434"/>
    <lineage>
        <taxon>Bacteria</taxon>
        <taxon>Pseudomonadati</taxon>
        <taxon>Spirochaetota</taxon>
        <taxon>Spirochaetia</taxon>
        <taxon>Spirochaetales</taxon>
        <taxon>Treponemataceae</taxon>
        <taxon>Treponema</taxon>
    </lineage>
</organism>
<evidence type="ECO:0008006" key="3">
    <source>
        <dbReference type="Google" id="ProtNLM"/>
    </source>
</evidence>
<dbReference type="RefSeq" id="WP_010881981.1">
    <property type="nucleotide sequence ID" value="NC_010741.1"/>
</dbReference>
<dbReference type="KEGG" id="tpp:TPASS_0534"/>
<evidence type="ECO:0000313" key="1">
    <source>
        <dbReference type="EMBL" id="ACD70955.1"/>
    </source>
</evidence>
<dbReference type="EMBL" id="CP000805">
    <property type="protein sequence ID" value="ACD70955.1"/>
    <property type="molecule type" value="Genomic_DNA"/>
</dbReference>
<dbReference type="SUPFAM" id="SSF103486">
    <property type="entry name" value="V-type ATP synthase subunit C"/>
    <property type="match status" value="1"/>
</dbReference>
<dbReference type="InterPro" id="IPR036079">
    <property type="entry name" value="ATPase_csu/dsu_sf"/>
</dbReference>
<name>A0A0H3BJD6_TREPS</name>
<accession>A0A0H3BJD6</accession>
<sequence length="341" mass="38992">MAVERDVADVFVYAKLSGLCARLWVGERLGTLQGVGTLCDLWVRLFSEPAPRSAGAHLVGLIQRRVEACLLRDCVRAASCYQEPPSLFSALLARYDYLYLKTLSSSESQAGFRVCQPPDLGRFSLFRWEKWPCIEAVTRGSPVSWYNRVPRSDERVLWDLRLDQSYYHALWQTLCSIPEDDRTACSRLVREEVALYAVGWVLRLRMFYGVQKKDAPSELSSNGAIRRCLGTWWKCILFAWDCSLTERGAWSGWRYERFLNNPVDGVQWEPDLDAFERAGSRFLYCLARTVFHAQLFTPATIVAFFMMKRFEARGICALAECIHAGSARTLPREFLGEAAYV</sequence>
<dbReference type="AlphaFoldDB" id="A0A0H3BJD6"/>
<protein>
    <recommendedName>
        <fullName evidence="3">V-type ATPase subunit</fullName>
    </recommendedName>
</protein>
<dbReference type="Proteomes" id="UP000001202">
    <property type="component" value="Chromosome"/>
</dbReference>
<dbReference type="GeneID" id="93876303"/>
<dbReference type="PATRIC" id="fig|455434.6.peg.532"/>
<gene>
    <name evidence="1" type="ordered locus">TPASS_0534</name>
</gene>
<reference evidence="1 2" key="1">
    <citation type="journal article" date="2008" name="BMC Microbiol.">
        <title>Complete genome sequence of Treponema pallidum ssp. pallidum strain SS14 determined with oligonucleotide arrays.</title>
        <authorList>
            <person name="Matejkova P."/>
            <person name="Strouhal M."/>
            <person name="Smajs D."/>
            <person name="Norris S.J."/>
            <person name="Palzkill T."/>
            <person name="Petrosino J.F."/>
            <person name="Sodergren E."/>
            <person name="Norton J.E."/>
            <person name="Singh J."/>
            <person name="Richmond T.A."/>
            <person name="Molla M.N."/>
            <person name="Albert T.J."/>
            <person name="Weinstock G.M."/>
        </authorList>
    </citation>
    <scope>NUCLEOTIDE SEQUENCE [LARGE SCALE GENOMIC DNA]</scope>
    <source>
        <strain evidence="1 2">SS14</strain>
    </source>
</reference>